<gene>
    <name evidence="3" type="ORF">J7561_03445</name>
</gene>
<dbReference type="InterPro" id="IPR037291">
    <property type="entry name" value="DUF4139"/>
</dbReference>
<organism evidence="3 4">
    <name type="scientific">Wohlfahrtiimonas chitiniclastica</name>
    <dbReference type="NCBI Taxonomy" id="400946"/>
    <lineage>
        <taxon>Bacteria</taxon>
        <taxon>Pseudomonadati</taxon>
        <taxon>Pseudomonadota</taxon>
        <taxon>Gammaproteobacteria</taxon>
        <taxon>Cardiobacteriales</taxon>
        <taxon>Ignatzschineriaceae</taxon>
        <taxon>Wohlfahrtiimonas</taxon>
    </lineage>
</organism>
<dbReference type="PANTHER" id="PTHR38075:SF1">
    <property type="entry name" value="DUF4139 DOMAIN-CONTAINING PROTEIN"/>
    <property type="match status" value="1"/>
</dbReference>
<reference evidence="3" key="1">
    <citation type="submission" date="2021-03" db="EMBL/GenBank/DDBJ databases">
        <title>Identification and antibiotic profiling of Wohlfahrtiimonas chitiniclastica, an underestimated human pathogen.</title>
        <authorList>
            <person name="Kopf A."/>
            <person name="Bunk B."/>
            <person name="Coldewey S."/>
            <person name="Gunzer F."/>
            <person name="Riedel T."/>
            <person name="Schroettner P."/>
        </authorList>
    </citation>
    <scope>NUCLEOTIDE SEQUENCE</scope>
    <source>
        <strain evidence="3">DSM 100917</strain>
    </source>
</reference>
<evidence type="ECO:0000313" key="3">
    <source>
        <dbReference type="EMBL" id="MBS7824258.1"/>
    </source>
</evidence>
<feature type="domain" description="DUF4139" evidence="2">
    <location>
        <begin position="184"/>
        <end position="469"/>
    </location>
</feature>
<evidence type="ECO:0000256" key="1">
    <source>
        <dbReference type="SAM" id="SignalP"/>
    </source>
</evidence>
<dbReference type="Proteomes" id="UP000680020">
    <property type="component" value="Unassembled WGS sequence"/>
</dbReference>
<dbReference type="EMBL" id="JAGIBU010000002">
    <property type="protein sequence ID" value="MBS7824258.1"/>
    <property type="molecule type" value="Genomic_DNA"/>
</dbReference>
<sequence length="470" mass="52294">MSRLKSAPLAAMVLLSTSAFADSSVIISQDQQREALSITIYNDALALINDTRTIPMTSGLNRLEMQHVSAHIRPETAHLASLSDMPFNVIEQNFDYDLLSPQTLLDKSVGQTIEVITRDPQTGQTTREQATLLSNNGQPIVQFADRIEVGNLDNFAFSSLPTNLRSHPTLSMVLNSERAGNNTVQLTYLSGGFSWRADYTATLSPDETFVDLSGLITLNNQSGTSFKNAHLQLVAGDIHQVQQNMVRPMYKSAMPVAMMEMDTMPESEAFSDYHLYKIPFKTDLNNQQTKQVALLNASHVPVQKMYQFNQYFDATTAEGQNLKASILYRFKNSQENHLGMPLPKGILRMYKNDQSGNALLVGEDSIQHTAENEVFKVATGQAFDVSLTKKRTKVTKISKETTQYSYEVVFNNAKDEAVTVDYSDFIPFNTWQVTASSIAVTTQGSDQANWQIIVPAKAQQALTYTLQVTQ</sequence>
<dbReference type="Pfam" id="PF13598">
    <property type="entry name" value="DUF4139"/>
    <property type="match status" value="1"/>
</dbReference>
<evidence type="ECO:0000259" key="2">
    <source>
        <dbReference type="Pfam" id="PF13598"/>
    </source>
</evidence>
<dbReference type="AlphaFoldDB" id="A0AB35BYU5"/>
<keyword evidence="1" id="KW-0732">Signal</keyword>
<feature type="chain" id="PRO_5044349260" evidence="1">
    <location>
        <begin position="22"/>
        <end position="470"/>
    </location>
</feature>
<accession>A0AB35BYU5</accession>
<name>A0AB35BYU5_9GAMM</name>
<dbReference type="RefSeq" id="WP_213403542.1">
    <property type="nucleotide sequence ID" value="NZ_JAGIBT010000002.1"/>
</dbReference>
<evidence type="ECO:0000313" key="4">
    <source>
        <dbReference type="Proteomes" id="UP000680020"/>
    </source>
</evidence>
<comment type="caution">
    <text evidence="3">The sequence shown here is derived from an EMBL/GenBank/DDBJ whole genome shotgun (WGS) entry which is preliminary data.</text>
</comment>
<protein>
    <submittedName>
        <fullName evidence="3">DUF4139 domain-containing protein</fullName>
    </submittedName>
</protein>
<dbReference type="PANTHER" id="PTHR38075">
    <property type="entry name" value="DUF4139 DOMAIN-CONTAINING PROTEIN"/>
    <property type="match status" value="1"/>
</dbReference>
<feature type="signal peptide" evidence="1">
    <location>
        <begin position="1"/>
        <end position="21"/>
    </location>
</feature>
<proteinExistence type="predicted"/>